<comment type="caution">
    <text evidence="1">The sequence shown here is derived from an EMBL/GenBank/DDBJ whole genome shotgun (WGS) entry which is preliminary data.</text>
</comment>
<proteinExistence type="predicted"/>
<protein>
    <submittedName>
        <fullName evidence="1">Uncharacterized protein</fullName>
    </submittedName>
</protein>
<gene>
    <name evidence="1" type="ORF">JG688_00015454</name>
</gene>
<evidence type="ECO:0000313" key="1">
    <source>
        <dbReference type="EMBL" id="KAG6947626.1"/>
    </source>
</evidence>
<organism evidence="1 2">
    <name type="scientific">Phytophthora aleatoria</name>
    <dbReference type="NCBI Taxonomy" id="2496075"/>
    <lineage>
        <taxon>Eukaryota</taxon>
        <taxon>Sar</taxon>
        <taxon>Stramenopiles</taxon>
        <taxon>Oomycota</taxon>
        <taxon>Peronosporomycetes</taxon>
        <taxon>Peronosporales</taxon>
        <taxon>Peronosporaceae</taxon>
        <taxon>Phytophthora</taxon>
    </lineage>
</organism>
<sequence>MVHARAESRCITSFLTVKLERPVTSQQARNIVRRLEGKTKTEEERIMHEVGREEGKDVVLLLDQLDITTAVVSQSK</sequence>
<evidence type="ECO:0000313" key="2">
    <source>
        <dbReference type="Proteomes" id="UP000709295"/>
    </source>
</evidence>
<accession>A0A8J5I5T8</accession>
<name>A0A8J5I5T8_9STRA</name>
<keyword evidence="2" id="KW-1185">Reference proteome</keyword>
<dbReference type="AlphaFoldDB" id="A0A8J5I5T8"/>
<dbReference type="Proteomes" id="UP000709295">
    <property type="component" value="Unassembled WGS sequence"/>
</dbReference>
<reference evidence="1" key="1">
    <citation type="submission" date="2021-01" db="EMBL/GenBank/DDBJ databases">
        <title>Phytophthora aleatoria, a newly-described species from Pinus radiata is distinct from Phytophthora cactorum isolates based on comparative genomics.</title>
        <authorList>
            <person name="Mcdougal R."/>
            <person name="Panda P."/>
            <person name="Williams N."/>
            <person name="Studholme D.J."/>
        </authorList>
    </citation>
    <scope>NUCLEOTIDE SEQUENCE</scope>
    <source>
        <strain evidence="1">NZFS 4037</strain>
    </source>
</reference>
<dbReference type="EMBL" id="JAENGY010001680">
    <property type="protein sequence ID" value="KAG6947626.1"/>
    <property type="molecule type" value="Genomic_DNA"/>
</dbReference>